<proteinExistence type="predicted"/>
<evidence type="ECO:0000256" key="1">
    <source>
        <dbReference type="ARBA" id="ARBA00022490"/>
    </source>
</evidence>
<keyword evidence="1" id="KW-0963">Cytoplasm</keyword>
<evidence type="ECO:0000313" key="3">
    <source>
        <dbReference type="EMBL" id="CAH8350160.1"/>
    </source>
</evidence>
<dbReference type="SUPFAM" id="SSF53784">
    <property type="entry name" value="Phosphofructokinase"/>
    <property type="match status" value="1"/>
</dbReference>
<evidence type="ECO:0000313" key="4">
    <source>
        <dbReference type="Proteomes" id="UP001642260"/>
    </source>
</evidence>
<dbReference type="PANTHER" id="PTHR43650">
    <property type="entry name" value="PYROPHOSPHATE--FRUCTOSE 6-PHOSPHATE 1-PHOSPHOTRANSFERASE"/>
    <property type="match status" value="1"/>
</dbReference>
<dbReference type="Gene3D" id="3.40.50.450">
    <property type="match status" value="1"/>
</dbReference>
<dbReference type="EMBL" id="CAKOAT010165267">
    <property type="protein sequence ID" value="CAH8350160.1"/>
    <property type="molecule type" value="Genomic_DNA"/>
</dbReference>
<keyword evidence="2" id="KW-0324">Glycolysis</keyword>
<dbReference type="GO" id="GO:0006096">
    <property type="term" value="P:glycolytic process"/>
    <property type="evidence" value="ECO:0007669"/>
    <property type="project" value="UniProtKB-KW"/>
</dbReference>
<keyword evidence="4" id="KW-1185">Reference proteome</keyword>
<organism evidence="3 4">
    <name type="scientific">Eruca vesicaria subsp. sativa</name>
    <name type="common">Garden rocket</name>
    <name type="synonym">Eruca sativa</name>
    <dbReference type="NCBI Taxonomy" id="29727"/>
    <lineage>
        <taxon>Eukaryota</taxon>
        <taxon>Viridiplantae</taxon>
        <taxon>Streptophyta</taxon>
        <taxon>Embryophyta</taxon>
        <taxon>Tracheophyta</taxon>
        <taxon>Spermatophyta</taxon>
        <taxon>Magnoliopsida</taxon>
        <taxon>eudicotyledons</taxon>
        <taxon>Gunneridae</taxon>
        <taxon>Pentapetalae</taxon>
        <taxon>rosids</taxon>
        <taxon>malvids</taxon>
        <taxon>Brassicales</taxon>
        <taxon>Brassicaceae</taxon>
        <taxon>Brassiceae</taxon>
        <taxon>Eruca</taxon>
    </lineage>
</organism>
<gene>
    <name evidence="3" type="ORF">ERUC_LOCUS17929</name>
</gene>
<dbReference type="Proteomes" id="UP001642260">
    <property type="component" value="Unassembled WGS sequence"/>
</dbReference>
<reference evidence="3 4" key="1">
    <citation type="submission" date="2022-03" db="EMBL/GenBank/DDBJ databases">
        <authorList>
            <person name="Macdonald S."/>
            <person name="Ahmed S."/>
            <person name="Newling K."/>
        </authorList>
    </citation>
    <scope>NUCLEOTIDE SEQUENCE [LARGE SCALE GENOMIC DNA]</scope>
</reference>
<accession>A0ABC8K293</accession>
<dbReference type="InterPro" id="IPR035966">
    <property type="entry name" value="PKF_sf"/>
</dbReference>
<evidence type="ECO:0000256" key="2">
    <source>
        <dbReference type="ARBA" id="ARBA00023152"/>
    </source>
</evidence>
<dbReference type="AlphaFoldDB" id="A0ABC8K293"/>
<sequence length="147" mass="16917">MRLSQSLEPLKTQVVRKVYLRKRLEIAYDILQTYKNQGGYDFLQRTKDQIRTTEQVNAALKACTDLKLDGLVILGGVTSNTDAAHHAGFFNEAKCSTKVLTVLYHHILFSTNFIYSKTLHEAHWSFSFIAGSWCSNYYKWRSQESVC</sequence>
<comment type="caution">
    <text evidence="3">The sequence shown here is derived from an EMBL/GenBank/DDBJ whole genome shotgun (WGS) entry which is preliminary data.</text>
</comment>
<name>A0ABC8K293_ERUVS</name>
<protein>
    <submittedName>
        <fullName evidence="3">Uncharacterized protein</fullName>
    </submittedName>
</protein>
<dbReference type="PANTHER" id="PTHR43650:SF17">
    <property type="entry name" value="PYROPHOSPHATE--FRUCTOSE 6-PHOSPHATE 1-PHOSPHOTRANSFERASE SUBUNIT ALPHA 1"/>
    <property type="match status" value="1"/>
</dbReference>